<evidence type="ECO:0000256" key="6">
    <source>
        <dbReference type="ARBA" id="ARBA00023295"/>
    </source>
</evidence>
<dbReference type="RefSeq" id="XP_024726609.1">
    <property type="nucleotide sequence ID" value="XM_024876396.1"/>
</dbReference>
<dbReference type="InterPro" id="IPR023296">
    <property type="entry name" value="Glyco_hydro_beta-prop_sf"/>
</dbReference>
<dbReference type="InParanoid" id="A0A2J6SG06"/>
<evidence type="ECO:0000256" key="10">
    <source>
        <dbReference type="SAM" id="SignalP"/>
    </source>
</evidence>
<evidence type="ECO:0000256" key="1">
    <source>
        <dbReference type="ARBA" id="ARBA00000375"/>
    </source>
</evidence>
<dbReference type="PIRSF" id="PIRSF026534">
    <property type="entry name" value="Endo_alpha-L-arabinosidase"/>
    <property type="match status" value="1"/>
</dbReference>
<keyword evidence="5 7" id="KW-0378">Hydrolase</keyword>
<comment type="pathway">
    <text evidence="2 7">Glycan metabolism; L-arabinan degradation.</text>
</comment>
<dbReference type="PANTHER" id="PTHR43301">
    <property type="entry name" value="ARABINAN ENDO-1,5-ALPHA-L-ARABINOSIDASE"/>
    <property type="match status" value="1"/>
</dbReference>
<sequence>MFQFSKSIWVTVLVAAAAVQAYSDPGACSGYCLAHDPAVIQRTSDGTYFKFNTGTGIQYATASSLAGPWFIQGYVLPDGSSIANSGSDDPWAPDVHLVGGIYYLYYAVSTFGSQTSAIGVATSTTMDVGSWTDHGSTGVASTSAKPYNAIDPNLIIVGSSPYLNFGSFWGDIFQVKMSSSLTSTAGGSSYNIEYNAAGDHACEGSYMFYYSGYYYLLWSHGICCGYENTLPATGNEYMIMMARSTSATSGFVDKNGVAATSGGGSILLESHGYVYGPGGQGVFSSTTQGLVLYYHYADTNVGLADADYQFGWNVLSWDNGWPIV</sequence>
<reference evidence="11 12" key="1">
    <citation type="submission" date="2016-04" db="EMBL/GenBank/DDBJ databases">
        <title>A degradative enzymes factory behind the ericoid mycorrhizal symbiosis.</title>
        <authorList>
            <consortium name="DOE Joint Genome Institute"/>
            <person name="Martino E."/>
            <person name="Morin E."/>
            <person name="Grelet G."/>
            <person name="Kuo A."/>
            <person name="Kohler A."/>
            <person name="Daghino S."/>
            <person name="Barry K."/>
            <person name="Choi C."/>
            <person name="Cichocki N."/>
            <person name="Clum A."/>
            <person name="Copeland A."/>
            <person name="Hainaut M."/>
            <person name="Haridas S."/>
            <person name="Labutti K."/>
            <person name="Lindquist E."/>
            <person name="Lipzen A."/>
            <person name="Khouja H.-R."/>
            <person name="Murat C."/>
            <person name="Ohm R."/>
            <person name="Olson A."/>
            <person name="Spatafora J."/>
            <person name="Veneault-Fourrey C."/>
            <person name="Henrissat B."/>
            <person name="Grigoriev I."/>
            <person name="Martin F."/>
            <person name="Perotto S."/>
        </authorList>
    </citation>
    <scope>NUCLEOTIDE SEQUENCE [LARGE SCALE GENOMIC DNA]</scope>
    <source>
        <strain evidence="11 12">E</strain>
    </source>
</reference>
<dbReference type="UniPathway" id="UPA00667"/>
<comment type="catalytic activity">
    <reaction evidence="1 7">
        <text>Endohydrolysis of (1-&gt;5)-alpha-arabinofuranosidic linkages in (1-&gt;5)-arabinans.</text>
        <dbReference type="EC" id="3.2.1.99"/>
    </reaction>
</comment>
<evidence type="ECO:0000256" key="3">
    <source>
        <dbReference type="ARBA" id="ARBA00009865"/>
    </source>
</evidence>
<proteinExistence type="inferred from homology"/>
<keyword evidence="12" id="KW-1185">Reference proteome</keyword>
<dbReference type="InterPro" id="IPR006710">
    <property type="entry name" value="Glyco_hydro_43"/>
</dbReference>
<dbReference type="PANTHER" id="PTHR43301:SF3">
    <property type="entry name" value="ARABINAN ENDO-1,5-ALPHA-L-ARABINOSIDASE A-RELATED"/>
    <property type="match status" value="1"/>
</dbReference>
<name>A0A2J6SG06_9HELO</name>
<dbReference type="InterPro" id="IPR016840">
    <property type="entry name" value="Glyco_hydro_43_endo_a_Ara-ase"/>
</dbReference>
<dbReference type="Proteomes" id="UP000235371">
    <property type="component" value="Unassembled WGS sequence"/>
</dbReference>
<dbReference type="GeneID" id="36584475"/>
<evidence type="ECO:0000256" key="4">
    <source>
        <dbReference type="ARBA" id="ARBA00012586"/>
    </source>
</evidence>
<evidence type="ECO:0000256" key="9">
    <source>
        <dbReference type="PIRSR" id="PIRSR606710-2"/>
    </source>
</evidence>
<dbReference type="STRING" id="1095630.A0A2J6SG06"/>
<keyword evidence="6 7" id="KW-0326">Glycosidase</keyword>
<keyword evidence="10" id="KW-0732">Signal</keyword>
<organism evidence="11 12">
    <name type="scientific">Hyaloscypha bicolor E</name>
    <dbReference type="NCBI Taxonomy" id="1095630"/>
    <lineage>
        <taxon>Eukaryota</taxon>
        <taxon>Fungi</taxon>
        <taxon>Dikarya</taxon>
        <taxon>Ascomycota</taxon>
        <taxon>Pezizomycotina</taxon>
        <taxon>Leotiomycetes</taxon>
        <taxon>Helotiales</taxon>
        <taxon>Hyaloscyphaceae</taxon>
        <taxon>Hyaloscypha</taxon>
        <taxon>Hyaloscypha bicolor</taxon>
    </lineage>
</organism>
<dbReference type="SUPFAM" id="SSF75005">
    <property type="entry name" value="Arabinanase/levansucrase/invertase"/>
    <property type="match status" value="1"/>
</dbReference>
<gene>
    <name evidence="11" type="ORF">K444DRAFT_548779</name>
</gene>
<accession>A0A2J6SG06</accession>
<evidence type="ECO:0000313" key="12">
    <source>
        <dbReference type="Proteomes" id="UP000235371"/>
    </source>
</evidence>
<dbReference type="InterPro" id="IPR050727">
    <property type="entry name" value="GH43_arabinanases"/>
</dbReference>
<dbReference type="GO" id="GO:0031222">
    <property type="term" value="P:arabinan catabolic process"/>
    <property type="evidence" value="ECO:0007669"/>
    <property type="project" value="UniProtKB-UniPathway"/>
</dbReference>
<evidence type="ECO:0000313" key="11">
    <source>
        <dbReference type="EMBL" id="PMD49705.1"/>
    </source>
</evidence>
<comment type="similarity">
    <text evidence="3 7">Belongs to the glycosyl hydrolase 43 family.</text>
</comment>
<protein>
    <recommendedName>
        <fullName evidence="4 7">Arabinan endo-1,5-alpha-L-arabinosidase</fullName>
        <ecNumber evidence="4 7">3.2.1.99</ecNumber>
    </recommendedName>
</protein>
<dbReference type="GO" id="GO:0046558">
    <property type="term" value="F:arabinan endo-1,5-alpha-L-arabinosidase activity"/>
    <property type="evidence" value="ECO:0007669"/>
    <property type="project" value="UniProtKB-EC"/>
</dbReference>
<evidence type="ECO:0000256" key="7">
    <source>
        <dbReference type="PIRNR" id="PIRNR026534"/>
    </source>
</evidence>
<dbReference type="Gene3D" id="2.115.10.20">
    <property type="entry name" value="Glycosyl hydrolase domain, family 43"/>
    <property type="match status" value="1"/>
</dbReference>
<feature type="site" description="Important for catalytic activity, responsible for pKa modulation of the active site Glu and correct orientation of both the proton donor and substrate" evidence="9">
    <location>
        <position position="151"/>
    </location>
</feature>
<feature type="signal peptide" evidence="10">
    <location>
        <begin position="1"/>
        <end position="21"/>
    </location>
</feature>
<dbReference type="EC" id="3.2.1.99" evidence="4 7"/>
<evidence type="ECO:0000256" key="5">
    <source>
        <dbReference type="ARBA" id="ARBA00022801"/>
    </source>
</evidence>
<dbReference type="EMBL" id="KZ613919">
    <property type="protein sequence ID" value="PMD49705.1"/>
    <property type="molecule type" value="Genomic_DNA"/>
</dbReference>
<evidence type="ECO:0000256" key="8">
    <source>
        <dbReference type="PIRSR" id="PIRSR606710-1"/>
    </source>
</evidence>
<dbReference type="Pfam" id="PF04616">
    <property type="entry name" value="Glyco_hydro_43"/>
    <property type="match status" value="1"/>
</dbReference>
<dbReference type="CDD" id="cd18831">
    <property type="entry name" value="GH43_AnAbnA-like"/>
    <property type="match status" value="1"/>
</dbReference>
<dbReference type="AlphaFoldDB" id="A0A2J6SG06"/>
<feature type="active site" description="Proton acceptor" evidence="8">
    <location>
        <position position="36"/>
    </location>
</feature>
<feature type="chain" id="PRO_5014319564" description="Arabinan endo-1,5-alpha-L-arabinosidase" evidence="10">
    <location>
        <begin position="22"/>
        <end position="324"/>
    </location>
</feature>
<dbReference type="OrthoDB" id="195678at2759"/>
<evidence type="ECO:0000256" key="2">
    <source>
        <dbReference type="ARBA" id="ARBA00004834"/>
    </source>
</evidence>
<feature type="active site" description="Proton donor" evidence="8">
    <location>
        <position position="203"/>
    </location>
</feature>